<keyword evidence="1" id="KW-0472">Membrane</keyword>
<name>A0ABU4WCU9_9FUSO</name>
<evidence type="ECO:0000256" key="1">
    <source>
        <dbReference type="SAM" id="Phobius"/>
    </source>
</evidence>
<keyword evidence="1" id="KW-0812">Transmembrane</keyword>
<feature type="transmembrane region" description="Helical" evidence="1">
    <location>
        <begin position="102"/>
        <end position="121"/>
    </location>
</feature>
<feature type="transmembrane region" description="Helical" evidence="1">
    <location>
        <begin position="12"/>
        <end position="33"/>
    </location>
</feature>
<reference evidence="3" key="1">
    <citation type="submission" date="2023-07" db="EMBL/GenBank/DDBJ databases">
        <authorList>
            <person name="Colorado M.A."/>
            <person name="Villamil L.M."/>
            <person name="Melo J.F."/>
            <person name="Rodriguez J.A."/>
            <person name="Ruiz R.Y."/>
        </authorList>
    </citation>
    <scope>NUCLEOTIDE SEQUENCE [LARGE SCALE GENOMIC DNA]</scope>
    <source>
        <strain evidence="3">C33</strain>
    </source>
</reference>
<dbReference type="EMBL" id="JAVIKH010000032">
    <property type="protein sequence ID" value="MDX8337351.1"/>
    <property type="molecule type" value="Genomic_DNA"/>
</dbReference>
<feature type="transmembrane region" description="Helical" evidence="1">
    <location>
        <begin position="141"/>
        <end position="171"/>
    </location>
</feature>
<dbReference type="Proteomes" id="UP001279681">
    <property type="component" value="Unassembled WGS sequence"/>
</dbReference>
<protein>
    <recommendedName>
        <fullName evidence="4">ABC transporter permease</fullName>
    </recommendedName>
</protein>
<evidence type="ECO:0000313" key="2">
    <source>
        <dbReference type="EMBL" id="MDX8337351.1"/>
    </source>
</evidence>
<keyword evidence="1" id="KW-1133">Transmembrane helix</keyword>
<gene>
    <name evidence="2" type="ORF">RFV38_12770</name>
</gene>
<dbReference type="RefSeq" id="WP_320314692.1">
    <property type="nucleotide sequence ID" value="NZ_JAVIKH010000032.1"/>
</dbReference>
<sequence>MNKVSRMIRDIRIVYGCKLFSFFGIAFMISLPSIFRTDTEVLKSIYSNTVVFFTALIVIEIAFFGIFYSGSQINKEAKDKLFNKKENMTYYQRLLVKNYHSLFIKFSTVFIAYLFQMYNIMEFYKKIKPFENNSFLLDLEISIGVYYLFYILSIYSIIVTLDLVTTVYYFLWRS</sequence>
<accession>A0ABU4WCU9</accession>
<feature type="transmembrane region" description="Helical" evidence="1">
    <location>
        <begin position="45"/>
        <end position="68"/>
    </location>
</feature>
<evidence type="ECO:0008006" key="4">
    <source>
        <dbReference type="Google" id="ProtNLM"/>
    </source>
</evidence>
<keyword evidence="3" id="KW-1185">Reference proteome</keyword>
<evidence type="ECO:0000313" key="3">
    <source>
        <dbReference type="Proteomes" id="UP001279681"/>
    </source>
</evidence>
<comment type="caution">
    <text evidence="2">The sequence shown here is derived from an EMBL/GenBank/DDBJ whole genome shotgun (WGS) entry which is preliminary data.</text>
</comment>
<proteinExistence type="predicted"/>
<organism evidence="2 3">
    <name type="scientific">Candidatus Cetobacterium colombiensis</name>
    <dbReference type="NCBI Taxonomy" id="3073100"/>
    <lineage>
        <taxon>Bacteria</taxon>
        <taxon>Fusobacteriati</taxon>
        <taxon>Fusobacteriota</taxon>
        <taxon>Fusobacteriia</taxon>
        <taxon>Fusobacteriales</taxon>
        <taxon>Fusobacteriaceae</taxon>
        <taxon>Cetobacterium</taxon>
    </lineage>
</organism>